<proteinExistence type="predicted"/>
<reference evidence="2 3" key="1">
    <citation type="submission" date="2016-07" db="EMBL/GenBank/DDBJ databases">
        <title>Pervasive Adenine N6-methylation of Active Genes in Fungi.</title>
        <authorList>
            <consortium name="DOE Joint Genome Institute"/>
            <person name="Mondo S.J."/>
            <person name="Dannebaum R.O."/>
            <person name="Kuo R.C."/>
            <person name="Labutti K."/>
            <person name="Haridas S."/>
            <person name="Kuo A."/>
            <person name="Salamov A."/>
            <person name="Ahrendt S.R."/>
            <person name="Lipzen A."/>
            <person name="Sullivan W."/>
            <person name="Andreopoulos W.B."/>
            <person name="Clum A."/>
            <person name="Lindquist E."/>
            <person name="Daum C."/>
            <person name="Ramamoorthy G.K."/>
            <person name="Gryganskyi A."/>
            <person name="Culley D."/>
            <person name="Magnuson J.K."/>
            <person name="James T.Y."/>
            <person name="O'Malley M.A."/>
            <person name="Stajich J.E."/>
            <person name="Spatafora J.W."/>
            <person name="Visel A."/>
            <person name="Grigoriev I.V."/>
        </authorList>
    </citation>
    <scope>NUCLEOTIDE SEQUENCE [LARGE SCALE GENOMIC DNA]</scope>
    <source>
        <strain evidence="2 3">CBS 115471</strain>
    </source>
</reference>
<keyword evidence="3" id="KW-1185">Reference proteome</keyword>
<accession>A0A1Y1ZM46</accession>
<dbReference type="EMBL" id="MCFA01000062">
    <property type="protein sequence ID" value="ORY11306.1"/>
    <property type="molecule type" value="Genomic_DNA"/>
</dbReference>
<dbReference type="OrthoDB" id="3800703at2759"/>
<dbReference type="Proteomes" id="UP000193144">
    <property type="component" value="Unassembled WGS sequence"/>
</dbReference>
<protein>
    <recommendedName>
        <fullName evidence="4">Ubiquitin-like protease family profile domain-containing protein</fullName>
    </recommendedName>
</protein>
<evidence type="ECO:0008006" key="4">
    <source>
        <dbReference type="Google" id="ProtNLM"/>
    </source>
</evidence>
<gene>
    <name evidence="2" type="ORF">BCR34DRAFT_664456</name>
</gene>
<sequence length="356" mass="40750">MAETSNIAHWGLLIVDKQRKTARFVDGRLTLKKEKGRFMISKMYGTGHAAGKVLCGIDRSLEGRPGFKRGGFATCTLKFVPHQREDNKTKNDGGAACGLYIYRFLGYLYLSPDFLEDLLATFSEKNWEDHKNNMGFDSGTQGTADPEKIKEIVQDIDQDTWRPPSWVIIPGNQAVAMDFWRKRRNTKRPQSALNALAKAEYIKKRASWAHFIAHCKKLEDEINPRDETLAMNFIHMSEEDVDLWMDKLEKSSQDKAKKLWNKKVTLQQLYGRGFGSLPANVLLEWGAVRNEEFGSAQEIIDAMGAHFTSLNIPPIGYGVLPKKNRRLSRQVQTEKGTMRRRNEQLGRHRYRGRGSR</sequence>
<name>A0A1Y1ZM46_9PLEO</name>
<evidence type="ECO:0000313" key="2">
    <source>
        <dbReference type="EMBL" id="ORY11306.1"/>
    </source>
</evidence>
<feature type="region of interest" description="Disordered" evidence="1">
    <location>
        <begin position="326"/>
        <end position="356"/>
    </location>
</feature>
<feature type="compositionally biased region" description="Basic and acidic residues" evidence="1">
    <location>
        <begin position="336"/>
        <end position="346"/>
    </location>
</feature>
<evidence type="ECO:0000256" key="1">
    <source>
        <dbReference type="SAM" id="MobiDB-lite"/>
    </source>
</evidence>
<dbReference type="AlphaFoldDB" id="A0A1Y1ZM46"/>
<comment type="caution">
    <text evidence="2">The sequence shown here is derived from an EMBL/GenBank/DDBJ whole genome shotgun (WGS) entry which is preliminary data.</text>
</comment>
<feature type="compositionally biased region" description="Basic residues" evidence="1">
    <location>
        <begin position="347"/>
        <end position="356"/>
    </location>
</feature>
<organism evidence="2 3">
    <name type="scientific">Clohesyomyces aquaticus</name>
    <dbReference type="NCBI Taxonomy" id="1231657"/>
    <lineage>
        <taxon>Eukaryota</taxon>
        <taxon>Fungi</taxon>
        <taxon>Dikarya</taxon>
        <taxon>Ascomycota</taxon>
        <taxon>Pezizomycotina</taxon>
        <taxon>Dothideomycetes</taxon>
        <taxon>Pleosporomycetidae</taxon>
        <taxon>Pleosporales</taxon>
        <taxon>Lindgomycetaceae</taxon>
        <taxon>Clohesyomyces</taxon>
    </lineage>
</organism>
<evidence type="ECO:0000313" key="3">
    <source>
        <dbReference type="Proteomes" id="UP000193144"/>
    </source>
</evidence>